<reference evidence="2 3" key="1">
    <citation type="journal article" date="2016" name="Front. Microbiol.">
        <title>Comprehensive Phylogenetic Analysis of Bovine Non-aureus Staphylococci Species Based on Whole-Genome Sequencing.</title>
        <authorList>
            <person name="Naushad S."/>
            <person name="Barkema H.W."/>
            <person name="Luby C."/>
            <person name="Condas L.A."/>
            <person name="Nobrega D.B."/>
            <person name="Carson D.A."/>
            <person name="De Buck J."/>
        </authorList>
    </citation>
    <scope>NUCLEOTIDE SEQUENCE [LARGE SCALE GENOMIC DNA]</scope>
    <source>
        <strain evidence="2 3">SNUC 2993</strain>
    </source>
</reference>
<dbReference type="STRING" id="1194526.A284_04380"/>
<accession>A0A2T4PYQ4</accession>
<dbReference type="AlphaFoldDB" id="A0A2T4PYQ4"/>
<dbReference type="RefSeq" id="WP_107533241.1">
    <property type="nucleotide sequence ID" value="NZ_PZEV01000036.1"/>
</dbReference>
<dbReference type="EMBL" id="PZEV01000036">
    <property type="protein sequence ID" value="PTI50171.1"/>
    <property type="molecule type" value="Genomic_DNA"/>
</dbReference>
<proteinExistence type="predicted"/>
<evidence type="ECO:0000313" key="2">
    <source>
        <dbReference type="EMBL" id="PTI50171.1"/>
    </source>
</evidence>
<evidence type="ECO:0000259" key="1">
    <source>
        <dbReference type="Pfam" id="PF13349"/>
    </source>
</evidence>
<dbReference type="Proteomes" id="UP000240717">
    <property type="component" value="Unassembled WGS sequence"/>
</dbReference>
<comment type="caution">
    <text evidence="2">The sequence shown here is derived from an EMBL/GenBank/DDBJ whole genome shotgun (WGS) entry which is preliminary data.</text>
</comment>
<evidence type="ECO:0000313" key="3">
    <source>
        <dbReference type="Proteomes" id="UP000240717"/>
    </source>
</evidence>
<gene>
    <name evidence="2" type="ORF">BU085_09870</name>
</gene>
<sequence length="280" mass="31895">MRKIMFSGLIIFLVFFIGATVCWFTFEKQNYEETKINKSYPNSNFKNISINTEYANVKVVKGPKFKVKYNGDNKVNLDNKNKTLKISEVKNVDRGYAINLNPFRKDDNQIVIEVPNIKLNELKGYSKNSSYYIKNINSKNMKLINYSNPITLNSVNVENSDVNSYGTHFNINNSILKNANINLEKGFISVNKSDISNSIFLLGSGNISFNKMSPRSDIKASTKKGDIHYSYKDKPENTLLKLQPGKGKSLIENKHFHESKVGKSDNILEFYTVDGDIVIK</sequence>
<organism evidence="2 3">
    <name type="scientific">Staphylococcus warneri</name>
    <dbReference type="NCBI Taxonomy" id="1292"/>
    <lineage>
        <taxon>Bacteria</taxon>
        <taxon>Bacillati</taxon>
        <taxon>Bacillota</taxon>
        <taxon>Bacilli</taxon>
        <taxon>Bacillales</taxon>
        <taxon>Staphylococcaceae</taxon>
        <taxon>Staphylococcus</taxon>
    </lineage>
</organism>
<dbReference type="InterPro" id="IPR025164">
    <property type="entry name" value="Toastrack_DUF4097"/>
</dbReference>
<protein>
    <recommendedName>
        <fullName evidence="1">DUF4097 domain-containing protein</fullName>
    </recommendedName>
</protein>
<name>A0A2T4PYQ4_STAWA</name>
<feature type="domain" description="DUF4097" evidence="1">
    <location>
        <begin position="46"/>
        <end position="278"/>
    </location>
</feature>
<dbReference type="Pfam" id="PF13349">
    <property type="entry name" value="DUF4097"/>
    <property type="match status" value="1"/>
</dbReference>